<gene>
    <name evidence="9" type="primary">lspA</name>
    <name evidence="12" type="ORF">LRB_892</name>
</gene>
<evidence type="ECO:0000256" key="3">
    <source>
        <dbReference type="ARBA" id="ARBA00022670"/>
    </source>
</evidence>
<dbReference type="AlphaFoldDB" id="A0A837IVY5"/>
<evidence type="ECO:0000256" key="9">
    <source>
        <dbReference type="HAMAP-Rule" id="MF_00161"/>
    </source>
</evidence>
<dbReference type="GO" id="GO:0005886">
    <property type="term" value="C:plasma membrane"/>
    <property type="evidence" value="ECO:0007669"/>
    <property type="project" value="UniProtKB-SubCell"/>
</dbReference>
<evidence type="ECO:0000256" key="7">
    <source>
        <dbReference type="ARBA" id="ARBA00022989"/>
    </source>
</evidence>
<feature type="transmembrane region" description="Helical" evidence="9">
    <location>
        <begin position="136"/>
        <end position="157"/>
    </location>
</feature>
<dbReference type="PANTHER" id="PTHR33695">
    <property type="entry name" value="LIPOPROTEIN SIGNAL PEPTIDASE"/>
    <property type="match status" value="1"/>
</dbReference>
<dbReference type="Proteomes" id="UP000035618">
    <property type="component" value="Unassembled WGS sequence"/>
</dbReference>
<keyword evidence="4 9" id="KW-0812">Transmembrane</keyword>
<accession>A0A837IVY5</accession>
<dbReference type="UniPathway" id="UPA00665"/>
<organism evidence="12 13">
    <name type="scientific">Ligilactobacillus ruminis</name>
    <dbReference type="NCBI Taxonomy" id="1623"/>
    <lineage>
        <taxon>Bacteria</taxon>
        <taxon>Bacillati</taxon>
        <taxon>Bacillota</taxon>
        <taxon>Bacilli</taxon>
        <taxon>Lactobacillales</taxon>
        <taxon>Lactobacillaceae</taxon>
        <taxon>Ligilactobacillus</taxon>
    </lineage>
</organism>
<name>A0A837IVY5_9LACO</name>
<comment type="catalytic activity">
    <reaction evidence="9 10">
        <text>Release of signal peptides from bacterial membrane prolipoproteins. Hydrolyzes -Xaa-Yaa-Zaa-|-(S,diacylglyceryl)Cys-, in which Xaa is hydrophobic (preferably Leu), and Yaa (Ala or Ser) and Zaa (Gly or Ala) have small, neutral side chains.</text>
        <dbReference type="EC" id="3.4.23.36"/>
    </reaction>
</comment>
<dbReference type="PROSITE" id="PS00855">
    <property type="entry name" value="SPASE_II"/>
    <property type="match status" value="1"/>
</dbReference>
<protein>
    <recommendedName>
        <fullName evidence="9">Lipoprotein signal peptidase</fullName>
        <ecNumber evidence="9">3.4.23.36</ecNumber>
    </recommendedName>
    <alternativeName>
        <fullName evidence="9">Prolipoprotein signal peptidase</fullName>
    </alternativeName>
    <alternativeName>
        <fullName evidence="9">Signal peptidase II</fullName>
        <shortName evidence="9">SPase II</shortName>
    </alternativeName>
</protein>
<proteinExistence type="inferred from homology"/>
<dbReference type="InterPro" id="IPR001872">
    <property type="entry name" value="Peptidase_A8"/>
</dbReference>
<sequence length="162" mass="18165">MYTVLSDIQQKGKKKMPLYFVIIAAIVILDQTVKHLIVGSIKLNASISIVDGILSLAHIRNYGAAWSMLLGQIWFFVIISIVSLAVMAFFFWKFRNRPLYLTGLSLMIGGTIGNFIDRLRLGYVVDMFQLDFINFPVFNVADCALTIGVAVILIAMLKDDEL</sequence>
<keyword evidence="2 9" id="KW-1003">Cell membrane</keyword>
<feature type="active site" evidence="9">
    <location>
        <position position="142"/>
    </location>
</feature>
<evidence type="ECO:0000256" key="8">
    <source>
        <dbReference type="ARBA" id="ARBA00023136"/>
    </source>
</evidence>
<keyword evidence="5 9" id="KW-0064">Aspartyl protease</keyword>
<keyword evidence="8 9" id="KW-0472">Membrane</keyword>
<evidence type="ECO:0000256" key="4">
    <source>
        <dbReference type="ARBA" id="ARBA00022692"/>
    </source>
</evidence>
<dbReference type="GO" id="GO:0004190">
    <property type="term" value="F:aspartic-type endopeptidase activity"/>
    <property type="evidence" value="ECO:0007669"/>
    <property type="project" value="UniProtKB-UniRule"/>
</dbReference>
<comment type="function">
    <text evidence="9 10">This protein specifically catalyzes the removal of signal peptides from prolipoproteins.</text>
</comment>
<comment type="pathway">
    <text evidence="9">Protein modification; lipoprotein biosynthesis (signal peptide cleavage).</text>
</comment>
<evidence type="ECO:0000256" key="11">
    <source>
        <dbReference type="RuleBase" id="RU004181"/>
    </source>
</evidence>
<comment type="similarity">
    <text evidence="1 9 11">Belongs to the peptidase A8 family.</text>
</comment>
<dbReference type="GO" id="GO:0006508">
    <property type="term" value="P:proteolysis"/>
    <property type="evidence" value="ECO:0007669"/>
    <property type="project" value="UniProtKB-KW"/>
</dbReference>
<dbReference type="PRINTS" id="PR00781">
    <property type="entry name" value="LIPOSIGPTASE"/>
</dbReference>
<evidence type="ECO:0000313" key="12">
    <source>
        <dbReference type="EMBL" id="KLA46334.1"/>
    </source>
</evidence>
<evidence type="ECO:0000256" key="10">
    <source>
        <dbReference type="RuleBase" id="RU000594"/>
    </source>
</evidence>
<comment type="subcellular location">
    <subcellularLocation>
        <location evidence="9">Cell membrane</location>
        <topology evidence="9">Multi-pass membrane protein</topology>
    </subcellularLocation>
</comment>
<evidence type="ECO:0000256" key="6">
    <source>
        <dbReference type="ARBA" id="ARBA00022801"/>
    </source>
</evidence>
<feature type="active site" evidence="9">
    <location>
        <position position="126"/>
    </location>
</feature>
<dbReference type="Pfam" id="PF01252">
    <property type="entry name" value="Peptidase_A8"/>
    <property type="match status" value="1"/>
</dbReference>
<feature type="transmembrane region" description="Helical" evidence="9">
    <location>
        <begin position="99"/>
        <end position="116"/>
    </location>
</feature>
<keyword evidence="7 9" id="KW-1133">Transmembrane helix</keyword>
<dbReference type="EC" id="3.4.23.36" evidence="9"/>
<evidence type="ECO:0000256" key="5">
    <source>
        <dbReference type="ARBA" id="ARBA00022750"/>
    </source>
</evidence>
<reference evidence="12 13" key="1">
    <citation type="journal article" date="2015" name="BMC Microbiol.">
        <title>Lactobacillus ruminis strains cluster according to their mammalian gut source.</title>
        <authorList>
            <person name="O' Donnell M.M."/>
            <person name="Harris H.M."/>
            <person name="Lynch D.B."/>
            <person name="Ross R.P."/>
            <person name="O'Toole P.W."/>
        </authorList>
    </citation>
    <scope>NUCLEOTIDE SEQUENCE [LARGE SCALE GENOMIC DNA]</scope>
    <source>
        <strain evidence="12 13">ATCC 27780</strain>
    </source>
</reference>
<dbReference type="NCBIfam" id="TIGR00077">
    <property type="entry name" value="lspA"/>
    <property type="match status" value="1"/>
</dbReference>
<comment type="caution">
    <text evidence="12">The sequence shown here is derived from an EMBL/GenBank/DDBJ whole genome shotgun (WGS) entry which is preliminary data.</text>
</comment>
<dbReference type="EMBL" id="JHAJ01000068">
    <property type="protein sequence ID" value="KLA46334.1"/>
    <property type="molecule type" value="Genomic_DNA"/>
</dbReference>
<feature type="transmembrane region" description="Helical" evidence="9">
    <location>
        <begin position="73"/>
        <end position="92"/>
    </location>
</feature>
<evidence type="ECO:0000256" key="2">
    <source>
        <dbReference type="ARBA" id="ARBA00022475"/>
    </source>
</evidence>
<dbReference type="PANTHER" id="PTHR33695:SF1">
    <property type="entry name" value="LIPOPROTEIN SIGNAL PEPTIDASE"/>
    <property type="match status" value="1"/>
</dbReference>
<dbReference type="HAMAP" id="MF_00161">
    <property type="entry name" value="LspA"/>
    <property type="match status" value="1"/>
</dbReference>
<evidence type="ECO:0000256" key="1">
    <source>
        <dbReference type="ARBA" id="ARBA00006139"/>
    </source>
</evidence>
<feature type="transmembrane region" description="Helical" evidence="9">
    <location>
        <begin position="18"/>
        <end position="37"/>
    </location>
</feature>
<keyword evidence="3 9" id="KW-0645">Protease</keyword>
<keyword evidence="6 9" id="KW-0378">Hydrolase</keyword>
<evidence type="ECO:0000313" key="13">
    <source>
        <dbReference type="Proteomes" id="UP000035618"/>
    </source>
</evidence>